<feature type="region of interest" description="Disordered" evidence="1">
    <location>
        <begin position="796"/>
        <end position="821"/>
    </location>
</feature>
<dbReference type="EMBL" id="ML994407">
    <property type="protein sequence ID" value="KAF2196369.1"/>
    <property type="molecule type" value="Genomic_DNA"/>
</dbReference>
<dbReference type="Proteomes" id="UP000799536">
    <property type="component" value="Unassembled WGS sequence"/>
</dbReference>
<protein>
    <submittedName>
        <fullName evidence="2">Uncharacterized protein</fullName>
    </submittedName>
</protein>
<feature type="compositionally biased region" description="Basic and acidic residues" evidence="1">
    <location>
        <begin position="331"/>
        <end position="340"/>
    </location>
</feature>
<feature type="compositionally biased region" description="Polar residues" evidence="1">
    <location>
        <begin position="99"/>
        <end position="121"/>
    </location>
</feature>
<name>A0A9P4JFL9_9PLEO</name>
<sequence length="821" mass="93155">MSKPTATASVVVLDDGTQTITTAVSALRPLGRVALAPSVAVFKKRLISNDAEGQRPLKRQVLEDHLHSVRTLTTTIGGKSLYRDNGPFKRPCTASKNLVQDENESRSVPSRTAINISTTAGKNARKNAPRDRSRASRERELHSFQIDIGPSLQVDISTRKINHRGRPKRNARLPVRYGNEVTKQQRQQISVTAAKPTLAPARYGSEISEQEEKQQKRAAAVTKSTRHCGPAYVAPSLSTVNETLDEEEEDIFPEAAEAVHQEEEVFHKEEVSVNEVGDAFHQKAAVFKKEDFIHKTEEASHKETPVRQATAALREALEILQKASEALKERQEFGEVERQQQQRPVAAAKRTRRRGRGYTDQRLVTLRYSLSKVEEKLKEAEKIIQKKEREAAEAGEEEDNGDGEEASDDKEDREAVEGQEDQDALYEVDPIAAEQEETIYDSEDDYLIATPEPPNFIHPKITINLPNLSTRVPTLGRIYIKSSDAAIRVKFPNASRTDMYFPYLLHALALVYAFKPGKTVSLPVFDEQGNVIVEEVELEDKALERLSEEELARCTFEIVSKAVTHADLESKLVNKKWNFGTLEVTDASLNMQHWSLWYKWIRNRSEEKYAGFQRPAVNTAPGSTHGLDQEDLREKFRVWAECYVYFAVKYQLWDFANYCMDSMRRLSLHLAGTNMDIIPHDLLRKMYGDTKRAGGDRDAFRAFMAYAYVEAFWPEAVPKHIQETLCGGAAEGEREFEKMSELFYQDKLERMNAGVKCWDEEEFGYRTWRDFHIDGQEDGGFKLRVARRIFDTEGKEITETEEPRGVGRDAEMGTVGEDEAG</sequence>
<feature type="compositionally biased region" description="Acidic residues" evidence="1">
    <location>
        <begin position="417"/>
        <end position="426"/>
    </location>
</feature>
<feature type="compositionally biased region" description="Acidic residues" evidence="1">
    <location>
        <begin position="393"/>
        <end position="409"/>
    </location>
</feature>
<evidence type="ECO:0000313" key="3">
    <source>
        <dbReference type="Proteomes" id="UP000799536"/>
    </source>
</evidence>
<feature type="region of interest" description="Disordered" evidence="1">
    <location>
        <begin position="99"/>
        <end position="144"/>
    </location>
</feature>
<feature type="compositionally biased region" description="Basic and acidic residues" evidence="1">
    <location>
        <begin position="796"/>
        <end position="811"/>
    </location>
</feature>
<feature type="compositionally biased region" description="Basic and acidic residues" evidence="1">
    <location>
        <begin position="128"/>
        <end position="142"/>
    </location>
</feature>
<feature type="region of interest" description="Disordered" evidence="1">
    <location>
        <begin position="387"/>
        <end position="430"/>
    </location>
</feature>
<feature type="region of interest" description="Disordered" evidence="1">
    <location>
        <begin position="331"/>
        <end position="354"/>
    </location>
</feature>
<reference evidence="2" key="1">
    <citation type="journal article" date="2020" name="Stud. Mycol.">
        <title>101 Dothideomycetes genomes: a test case for predicting lifestyles and emergence of pathogens.</title>
        <authorList>
            <person name="Haridas S."/>
            <person name="Albert R."/>
            <person name="Binder M."/>
            <person name="Bloem J."/>
            <person name="Labutti K."/>
            <person name="Salamov A."/>
            <person name="Andreopoulos B."/>
            <person name="Baker S."/>
            <person name="Barry K."/>
            <person name="Bills G."/>
            <person name="Bluhm B."/>
            <person name="Cannon C."/>
            <person name="Castanera R."/>
            <person name="Culley D."/>
            <person name="Daum C."/>
            <person name="Ezra D."/>
            <person name="Gonzalez J."/>
            <person name="Henrissat B."/>
            <person name="Kuo A."/>
            <person name="Liang C."/>
            <person name="Lipzen A."/>
            <person name="Lutzoni F."/>
            <person name="Magnuson J."/>
            <person name="Mondo S."/>
            <person name="Nolan M."/>
            <person name="Ohm R."/>
            <person name="Pangilinan J."/>
            <person name="Park H.-J."/>
            <person name="Ramirez L."/>
            <person name="Alfaro M."/>
            <person name="Sun H."/>
            <person name="Tritt A."/>
            <person name="Yoshinaga Y."/>
            <person name="Zwiers L.-H."/>
            <person name="Turgeon B."/>
            <person name="Goodwin S."/>
            <person name="Spatafora J."/>
            <person name="Crous P."/>
            <person name="Grigoriev I."/>
        </authorList>
    </citation>
    <scope>NUCLEOTIDE SEQUENCE</scope>
    <source>
        <strain evidence="2">ATCC 74209</strain>
    </source>
</reference>
<organism evidence="2 3">
    <name type="scientific">Delitschia confertaspora ATCC 74209</name>
    <dbReference type="NCBI Taxonomy" id="1513339"/>
    <lineage>
        <taxon>Eukaryota</taxon>
        <taxon>Fungi</taxon>
        <taxon>Dikarya</taxon>
        <taxon>Ascomycota</taxon>
        <taxon>Pezizomycotina</taxon>
        <taxon>Dothideomycetes</taxon>
        <taxon>Pleosporomycetidae</taxon>
        <taxon>Pleosporales</taxon>
        <taxon>Delitschiaceae</taxon>
        <taxon>Delitschia</taxon>
    </lineage>
</organism>
<accession>A0A9P4JFL9</accession>
<comment type="caution">
    <text evidence="2">The sequence shown here is derived from an EMBL/GenBank/DDBJ whole genome shotgun (WGS) entry which is preliminary data.</text>
</comment>
<proteinExistence type="predicted"/>
<keyword evidence="3" id="KW-1185">Reference proteome</keyword>
<dbReference type="AlphaFoldDB" id="A0A9P4JFL9"/>
<evidence type="ECO:0000256" key="1">
    <source>
        <dbReference type="SAM" id="MobiDB-lite"/>
    </source>
</evidence>
<evidence type="ECO:0000313" key="2">
    <source>
        <dbReference type="EMBL" id="KAF2196369.1"/>
    </source>
</evidence>
<gene>
    <name evidence="2" type="ORF">GQ43DRAFT_467251</name>
</gene>